<dbReference type="PROSITE" id="PS50086">
    <property type="entry name" value="TBC_RABGAP"/>
    <property type="match status" value="1"/>
</dbReference>
<dbReference type="SMART" id="SM00164">
    <property type="entry name" value="TBC"/>
    <property type="match status" value="1"/>
</dbReference>
<dbReference type="Gene3D" id="1.10.472.80">
    <property type="entry name" value="Ypt/Rab-GAP domain of gyp1p, domain 3"/>
    <property type="match status" value="1"/>
</dbReference>
<feature type="region of interest" description="Disordered" evidence="2">
    <location>
        <begin position="644"/>
        <end position="775"/>
    </location>
</feature>
<dbReference type="PANTHER" id="PTHR22957:SF337">
    <property type="entry name" value="TBC1 DOMAIN FAMILY MEMBER 5"/>
    <property type="match status" value="1"/>
</dbReference>
<dbReference type="PANTHER" id="PTHR22957">
    <property type="entry name" value="TBC1 DOMAIN FAMILY MEMBER GTPASE-ACTIVATING PROTEIN"/>
    <property type="match status" value="1"/>
</dbReference>
<sequence>MDDTHVRPAEELIKNAYHQLLSSGMSLAKMRDAALADRLLPSHDDTRGVVGRSIAWKVSPFVHGMAFGLILSLKLFLTSDEPLQPSSSPVRSTALLQSLRSSRQSYVKRLREHMRAPDGSYEEGFILPGSPPLQERPSREIISNLETNNPLSLHNENPWKVWFASVELRKTILQDVERTFPEIAFFRESEVQVQLTNILFLYSVMNPSIGYRQGMHEVLAPLFYAVDFDSLPQLGNLSDDAEVQEVCSRAWVAGDAWALFDSVMEGLSKWYEWREPPLNSTSRNMASPLSTHVNFNIPDGQLEIKPYIAPIVEACNHIQSNFLRTTDPLLWKHMQAAGIEPQIYGIRWLRLLFTREFSMTDAMKLWDGLFACDPTFELAQWVCVAMLIRIRNELIPADYSGQLTVLLRYPSPRSPLPFEDAPRHTSLLLRQALAIQMSPSPSTGASLVLENRNLLNIPADVPAPPPAPQRRNQNKFTSGQDRSTPPAGHSRQATAPQMGLPEMIARGLMERGESLGINKTLMSAVSELRRNIPDLAASLVRSPNAAYSTFPLTDERPPEERPPWEPRTRFEMEKDISQMRSTNKRLGDSLGWIVDILLQDETESTEPQRLKKQKQEALESLSYVRDVLMGNVTEIEEARLVGEEEKLRRRRRSKEASSSQATPNPLAVVVPPPPPPASIIESRSLTATSRNPRPRSPPNPIGSPTRKASTLPRSSKGTPPNSGLERLPPWNYSRSRFSGLEGSLPAEALPRLPPPAGQKSPHGSEVEQDPLGAVR</sequence>
<proteinExistence type="predicted"/>
<keyword evidence="1" id="KW-0343">GTPase activation</keyword>
<comment type="caution">
    <text evidence="4">The sequence shown here is derived from an EMBL/GenBank/DDBJ whole genome shotgun (WGS) entry which is preliminary data.</text>
</comment>
<dbReference type="Pfam" id="PF00566">
    <property type="entry name" value="RabGAP-TBC"/>
    <property type="match status" value="2"/>
</dbReference>
<gene>
    <name evidence="4" type="ORF">D9615_003910</name>
</gene>
<protein>
    <recommendedName>
        <fullName evidence="3">Rab-GAP TBC domain-containing protein</fullName>
    </recommendedName>
</protein>
<organism evidence="4 5">
    <name type="scientific">Tricholomella constricta</name>
    <dbReference type="NCBI Taxonomy" id="117010"/>
    <lineage>
        <taxon>Eukaryota</taxon>
        <taxon>Fungi</taxon>
        <taxon>Dikarya</taxon>
        <taxon>Basidiomycota</taxon>
        <taxon>Agaricomycotina</taxon>
        <taxon>Agaricomycetes</taxon>
        <taxon>Agaricomycetidae</taxon>
        <taxon>Agaricales</taxon>
        <taxon>Tricholomatineae</taxon>
        <taxon>Lyophyllaceae</taxon>
        <taxon>Tricholomella</taxon>
    </lineage>
</organism>
<accession>A0A8H5HDA9</accession>
<name>A0A8H5HDA9_9AGAR</name>
<feature type="region of interest" description="Disordered" evidence="2">
    <location>
        <begin position="458"/>
        <end position="498"/>
    </location>
</feature>
<dbReference type="AlphaFoldDB" id="A0A8H5HDA9"/>
<dbReference type="InterPro" id="IPR000195">
    <property type="entry name" value="Rab-GAP-TBC_dom"/>
</dbReference>
<dbReference type="Gene3D" id="1.10.8.270">
    <property type="entry name" value="putative rabgap domain of human tbc1 domain family member 14 like domains"/>
    <property type="match status" value="1"/>
</dbReference>
<feature type="compositionally biased region" description="Polar residues" evidence="2">
    <location>
        <begin position="706"/>
        <end position="721"/>
    </location>
</feature>
<feature type="domain" description="Rab-GAP TBC" evidence="3">
    <location>
        <begin position="152"/>
        <end position="373"/>
    </location>
</feature>
<dbReference type="FunFam" id="1.10.472.80:FF:000038">
    <property type="entry name" value="TBC1 domain family member 5"/>
    <property type="match status" value="1"/>
</dbReference>
<dbReference type="EMBL" id="JAACJP010000012">
    <property type="protein sequence ID" value="KAF5381115.1"/>
    <property type="molecule type" value="Genomic_DNA"/>
</dbReference>
<evidence type="ECO:0000256" key="2">
    <source>
        <dbReference type="SAM" id="MobiDB-lite"/>
    </source>
</evidence>
<dbReference type="Proteomes" id="UP000565441">
    <property type="component" value="Unassembled WGS sequence"/>
</dbReference>
<evidence type="ECO:0000256" key="1">
    <source>
        <dbReference type="ARBA" id="ARBA00022468"/>
    </source>
</evidence>
<keyword evidence="5" id="KW-1185">Reference proteome</keyword>
<dbReference type="OrthoDB" id="27140at2759"/>
<feature type="compositionally biased region" description="Low complexity" evidence="2">
    <location>
        <begin position="656"/>
        <end position="669"/>
    </location>
</feature>
<evidence type="ECO:0000313" key="5">
    <source>
        <dbReference type="Proteomes" id="UP000565441"/>
    </source>
</evidence>
<dbReference type="SUPFAM" id="SSF47923">
    <property type="entry name" value="Ypt/Rab-GAP domain of gyp1p"/>
    <property type="match status" value="2"/>
</dbReference>
<dbReference type="GO" id="GO:0005096">
    <property type="term" value="F:GTPase activator activity"/>
    <property type="evidence" value="ECO:0007669"/>
    <property type="project" value="UniProtKB-KW"/>
</dbReference>
<evidence type="ECO:0000313" key="4">
    <source>
        <dbReference type="EMBL" id="KAF5381115.1"/>
    </source>
</evidence>
<feature type="compositionally biased region" description="Polar residues" evidence="2">
    <location>
        <begin position="470"/>
        <end position="483"/>
    </location>
</feature>
<evidence type="ECO:0000259" key="3">
    <source>
        <dbReference type="PROSITE" id="PS50086"/>
    </source>
</evidence>
<dbReference type="FunFam" id="1.10.8.270:FF:000031">
    <property type="entry name" value="TBC1 domain family member 5"/>
    <property type="match status" value="1"/>
</dbReference>
<reference evidence="4 5" key="1">
    <citation type="journal article" date="2020" name="ISME J.">
        <title>Uncovering the hidden diversity of litter-decomposition mechanisms in mushroom-forming fungi.</title>
        <authorList>
            <person name="Floudas D."/>
            <person name="Bentzer J."/>
            <person name="Ahren D."/>
            <person name="Johansson T."/>
            <person name="Persson P."/>
            <person name="Tunlid A."/>
        </authorList>
    </citation>
    <scope>NUCLEOTIDE SEQUENCE [LARGE SCALE GENOMIC DNA]</scope>
    <source>
        <strain evidence="4 5">CBS 661.87</strain>
    </source>
</reference>
<dbReference type="InterPro" id="IPR035969">
    <property type="entry name" value="Rab-GAP_TBC_sf"/>
</dbReference>